<organism evidence="1 2">
    <name type="scientific">Colocasia esculenta</name>
    <name type="common">Wild taro</name>
    <name type="synonym">Arum esculentum</name>
    <dbReference type="NCBI Taxonomy" id="4460"/>
    <lineage>
        <taxon>Eukaryota</taxon>
        <taxon>Viridiplantae</taxon>
        <taxon>Streptophyta</taxon>
        <taxon>Embryophyta</taxon>
        <taxon>Tracheophyta</taxon>
        <taxon>Spermatophyta</taxon>
        <taxon>Magnoliopsida</taxon>
        <taxon>Liliopsida</taxon>
        <taxon>Araceae</taxon>
        <taxon>Aroideae</taxon>
        <taxon>Colocasieae</taxon>
        <taxon>Colocasia</taxon>
    </lineage>
</organism>
<keyword evidence="2" id="KW-1185">Reference proteome</keyword>
<reference evidence="1" key="1">
    <citation type="submission" date="2017-07" db="EMBL/GenBank/DDBJ databases">
        <title>Taro Niue Genome Assembly and Annotation.</title>
        <authorList>
            <person name="Atibalentja N."/>
            <person name="Keating K."/>
            <person name="Fields C.J."/>
        </authorList>
    </citation>
    <scope>NUCLEOTIDE SEQUENCE</scope>
    <source>
        <strain evidence="1">Niue_2</strain>
        <tissue evidence="1">Leaf</tissue>
    </source>
</reference>
<dbReference type="Proteomes" id="UP000652761">
    <property type="component" value="Unassembled WGS sequence"/>
</dbReference>
<dbReference type="AlphaFoldDB" id="A0A843WHH3"/>
<evidence type="ECO:0000313" key="2">
    <source>
        <dbReference type="Proteomes" id="UP000652761"/>
    </source>
</evidence>
<comment type="caution">
    <text evidence="1">The sequence shown here is derived from an EMBL/GenBank/DDBJ whole genome shotgun (WGS) entry which is preliminary data.</text>
</comment>
<accession>A0A843WHH3</accession>
<dbReference type="EMBL" id="NMUH01004475">
    <property type="protein sequence ID" value="MQM09802.1"/>
    <property type="molecule type" value="Genomic_DNA"/>
</dbReference>
<proteinExistence type="predicted"/>
<protein>
    <submittedName>
        <fullName evidence="1">Uncharacterized protein</fullName>
    </submittedName>
</protein>
<name>A0A843WHH3_COLES</name>
<gene>
    <name evidence="1" type="ORF">Taro_042681</name>
</gene>
<evidence type="ECO:0000313" key="1">
    <source>
        <dbReference type="EMBL" id="MQM09802.1"/>
    </source>
</evidence>
<sequence length="195" mass="21675">MITPFPRFFGTSVSLDYANRWRGSHTNSACHGDRKLCSTRRENSSPGRRYGCTNIADIVTPSGHEVLHARRSERPAGPQFGIGTSTQSAQGCIRRFPVRRPNSSPGAWSRVADAIAYRHPFSQLGITFRSVIEIAYMTPIRNRHSETVDRALVSQNSISGPKFRRGACVLVHRLPLGRTRIFARPANRSACEAVI</sequence>